<reference evidence="8 9" key="1">
    <citation type="submission" date="2017-03" db="EMBL/GenBank/DDBJ databases">
        <title>An alternative strategy for trypanosome survival in the mammalian bloodstream revealed through genome and transcriptome analysis of the ubiquitous bovine parasite Trypanosoma (Megatrypanum) theileri.</title>
        <authorList>
            <person name="Kelly S."/>
            <person name="Ivens A."/>
            <person name="Mott A."/>
            <person name="O'Neill E."/>
            <person name="Emms D."/>
            <person name="Macleod O."/>
            <person name="Voorheis P."/>
            <person name="Matthews J."/>
            <person name="Matthews K."/>
            <person name="Carrington M."/>
        </authorList>
    </citation>
    <scope>NUCLEOTIDE SEQUENCE [LARGE SCALE GENOMIC DNA]</scope>
    <source>
        <strain evidence="8">Edinburgh</strain>
    </source>
</reference>
<evidence type="ECO:0000256" key="2">
    <source>
        <dbReference type="ARBA" id="ARBA00007637"/>
    </source>
</evidence>
<evidence type="ECO:0000313" key="9">
    <source>
        <dbReference type="Proteomes" id="UP000192257"/>
    </source>
</evidence>
<keyword evidence="3 6" id="KW-0520">NAD</keyword>
<dbReference type="RefSeq" id="XP_028885639.1">
    <property type="nucleotide sequence ID" value="XM_029022824.1"/>
</dbReference>
<accession>A0A1X0P4J8</accession>
<dbReference type="Gene3D" id="3.40.50.720">
    <property type="entry name" value="NAD(P)-binding Rossmann-like Domain"/>
    <property type="match status" value="1"/>
</dbReference>
<comment type="subunit">
    <text evidence="6">Homodimer.</text>
</comment>
<dbReference type="InterPro" id="IPR001509">
    <property type="entry name" value="Epimerase_deHydtase"/>
</dbReference>
<comment type="cofactor">
    <cofactor evidence="1 6">
        <name>NAD(+)</name>
        <dbReference type="ChEBI" id="CHEBI:57540"/>
    </cofactor>
</comment>
<dbReference type="PANTHER" id="PTHR43725">
    <property type="entry name" value="UDP-GLUCOSE 4-EPIMERASE"/>
    <property type="match status" value="1"/>
</dbReference>
<comment type="pathway">
    <text evidence="6">Carbohydrate metabolism; galactose metabolism.</text>
</comment>
<name>A0A1X0P4J8_9TRYP</name>
<comment type="similarity">
    <text evidence="2 6">Belongs to the NAD(P)-dependent epimerase/dehydratase family.</text>
</comment>
<dbReference type="OrthoDB" id="9402762at2759"/>
<dbReference type="InterPro" id="IPR005886">
    <property type="entry name" value="UDP_G4E"/>
</dbReference>
<dbReference type="AlphaFoldDB" id="A0A1X0P4J8"/>
<dbReference type="Gene3D" id="3.90.25.10">
    <property type="entry name" value="UDP-galactose 4-epimerase, domain 1"/>
    <property type="match status" value="1"/>
</dbReference>
<dbReference type="EC" id="5.1.3.2" evidence="6"/>
<dbReference type="VEuPathDB" id="TriTrypDB:TM35_000051690"/>
<dbReference type="UniPathway" id="UPA00214"/>
<comment type="caution">
    <text evidence="8">The sequence shown here is derived from an EMBL/GenBank/DDBJ whole genome shotgun (WGS) entry which is preliminary data.</text>
</comment>
<dbReference type="Proteomes" id="UP000192257">
    <property type="component" value="Unassembled WGS sequence"/>
</dbReference>
<feature type="domain" description="NAD-dependent epimerase/dehydratase" evidence="7">
    <location>
        <begin position="3"/>
        <end position="295"/>
    </location>
</feature>
<dbReference type="SUPFAM" id="SSF51735">
    <property type="entry name" value="NAD(P)-binding Rossmann-fold domains"/>
    <property type="match status" value="1"/>
</dbReference>
<dbReference type="Pfam" id="PF01370">
    <property type="entry name" value="Epimerase"/>
    <property type="match status" value="1"/>
</dbReference>
<keyword evidence="5 6" id="KW-0119">Carbohydrate metabolism</keyword>
<comment type="catalytic activity">
    <reaction evidence="6">
        <text>UDP-alpha-D-glucose = UDP-alpha-D-galactose</text>
        <dbReference type="Rhea" id="RHEA:22168"/>
        <dbReference type="ChEBI" id="CHEBI:58885"/>
        <dbReference type="ChEBI" id="CHEBI:66914"/>
        <dbReference type="EC" id="5.1.3.2"/>
    </reaction>
</comment>
<dbReference type="InterPro" id="IPR036291">
    <property type="entry name" value="NAD(P)-bd_dom_sf"/>
</dbReference>
<evidence type="ECO:0000259" key="7">
    <source>
        <dbReference type="Pfam" id="PF01370"/>
    </source>
</evidence>
<dbReference type="NCBIfam" id="TIGR01179">
    <property type="entry name" value="galE"/>
    <property type="match status" value="1"/>
</dbReference>
<keyword evidence="9" id="KW-1185">Reference proteome</keyword>
<dbReference type="PANTHER" id="PTHR43725:SF53">
    <property type="entry name" value="UDP-ARABINOSE 4-EPIMERASE 1"/>
    <property type="match status" value="1"/>
</dbReference>
<gene>
    <name evidence="8" type="ORF">TM35_000051690</name>
</gene>
<dbReference type="GO" id="GO:0006012">
    <property type="term" value="P:galactose metabolic process"/>
    <property type="evidence" value="ECO:0007669"/>
    <property type="project" value="UniProtKB-UniPathway"/>
</dbReference>
<evidence type="ECO:0000256" key="1">
    <source>
        <dbReference type="ARBA" id="ARBA00001911"/>
    </source>
</evidence>
<dbReference type="CDD" id="cd05247">
    <property type="entry name" value="UDP_G4E_1_SDR_e"/>
    <property type="match status" value="1"/>
</dbReference>
<evidence type="ECO:0000313" key="8">
    <source>
        <dbReference type="EMBL" id="ORC91573.1"/>
    </source>
</evidence>
<evidence type="ECO:0000256" key="4">
    <source>
        <dbReference type="ARBA" id="ARBA00023235"/>
    </source>
</evidence>
<proteinExistence type="inferred from homology"/>
<evidence type="ECO:0000256" key="5">
    <source>
        <dbReference type="ARBA" id="ARBA00023277"/>
    </source>
</evidence>
<dbReference type="STRING" id="67003.A0A1X0P4J8"/>
<protein>
    <recommendedName>
        <fullName evidence="6">UDP-glucose 4-epimerase</fullName>
        <ecNumber evidence="6">5.1.3.2</ecNumber>
    </recommendedName>
</protein>
<evidence type="ECO:0000256" key="3">
    <source>
        <dbReference type="ARBA" id="ARBA00023027"/>
    </source>
</evidence>
<dbReference type="GO" id="GO:0003978">
    <property type="term" value="F:UDP-glucose 4-epimerase activity"/>
    <property type="evidence" value="ECO:0007669"/>
    <property type="project" value="UniProtKB-UniRule"/>
</dbReference>
<evidence type="ECO:0000256" key="6">
    <source>
        <dbReference type="RuleBase" id="RU366046"/>
    </source>
</evidence>
<dbReference type="EMBL" id="NBCO01000005">
    <property type="protein sequence ID" value="ORC91573.1"/>
    <property type="molecule type" value="Genomic_DNA"/>
</dbReference>
<sequence length="389" mass="43041">MKILVCGGAGYIGTHFVRSLLRRTSHNVIILDSLDATHGRSDHIDTKENALRKGLLTEKKEGVSGTNEDGKSERFAVLEVGDVRDVNFLNDVFTRHAPIDAVVHMCASIVVPESVRDPLLYYDNNVIGIIRLLQVMRHHKCDKIVFSSTAALFGNPAALTSGSVSMEPIRPDAKKNPESPYGETKLVAEWLLKDCAQAYGIKSVCLRYFNACGADEDGDIGEDHEPETHLIPLILRVPLAEEINKRRRERQLPPVQDFVSIFGTDYPTPDGTCVRDYVHVYDLATAHLCALDFLAKLGPDDKSRFFSAFNLGTSHGYSVREVIDAARRVTGHPIPVKECERRLGDPPVLVASGAEAASVLGWQLKYDNIDKIIASAWRFHQAHPTGYTS</sequence>
<keyword evidence="4 6" id="KW-0413">Isomerase</keyword>
<dbReference type="GeneID" id="39982604"/>
<organism evidence="8 9">
    <name type="scientific">Trypanosoma theileri</name>
    <dbReference type="NCBI Taxonomy" id="67003"/>
    <lineage>
        <taxon>Eukaryota</taxon>
        <taxon>Discoba</taxon>
        <taxon>Euglenozoa</taxon>
        <taxon>Kinetoplastea</taxon>
        <taxon>Metakinetoplastina</taxon>
        <taxon>Trypanosomatida</taxon>
        <taxon>Trypanosomatidae</taxon>
        <taxon>Trypanosoma</taxon>
    </lineage>
</organism>